<dbReference type="SUPFAM" id="SSF81324">
    <property type="entry name" value="Voltage-gated potassium channels"/>
    <property type="match status" value="3"/>
</dbReference>
<gene>
    <name evidence="11" type="ORF">SDRG_01314</name>
</gene>
<evidence type="ECO:0000256" key="5">
    <source>
        <dbReference type="ARBA" id="ARBA00023065"/>
    </source>
</evidence>
<dbReference type="Pfam" id="PF00027">
    <property type="entry name" value="cNMP_binding"/>
    <property type="match status" value="4"/>
</dbReference>
<feature type="domain" description="Cyclic nucleotide-binding" evidence="10">
    <location>
        <begin position="1461"/>
        <end position="1555"/>
    </location>
</feature>
<feature type="transmembrane region" description="Helical" evidence="9">
    <location>
        <begin position="2059"/>
        <end position="2076"/>
    </location>
</feature>
<dbReference type="PROSITE" id="PS50042">
    <property type="entry name" value="CNMP_BINDING_3"/>
    <property type="match status" value="4"/>
</dbReference>
<evidence type="ECO:0000313" key="12">
    <source>
        <dbReference type="Proteomes" id="UP000030762"/>
    </source>
</evidence>
<evidence type="ECO:0000256" key="7">
    <source>
        <dbReference type="ARBA" id="ARBA00023286"/>
    </source>
</evidence>
<evidence type="ECO:0000256" key="1">
    <source>
        <dbReference type="ARBA" id="ARBA00004141"/>
    </source>
</evidence>
<feature type="transmembrane region" description="Helical" evidence="9">
    <location>
        <begin position="182"/>
        <end position="202"/>
    </location>
</feature>
<feature type="compositionally biased region" description="Polar residues" evidence="8">
    <location>
        <begin position="2436"/>
        <end position="2448"/>
    </location>
</feature>
<feature type="region of interest" description="Disordered" evidence="8">
    <location>
        <begin position="1653"/>
        <end position="1678"/>
    </location>
</feature>
<dbReference type="GO" id="GO:0044877">
    <property type="term" value="F:protein-containing complex binding"/>
    <property type="evidence" value="ECO:0007669"/>
    <property type="project" value="TreeGrafter"/>
</dbReference>
<name>T0R4P6_SAPDV</name>
<feature type="domain" description="Cyclic nucleotide-binding" evidence="10">
    <location>
        <begin position="483"/>
        <end position="546"/>
    </location>
</feature>
<feature type="region of interest" description="Disordered" evidence="8">
    <location>
        <begin position="1705"/>
        <end position="1760"/>
    </location>
</feature>
<dbReference type="CDD" id="cd00038">
    <property type="entry name" value="CAP_ED"/>
    <property type="match status" value="4"/>
</dbReference>
<comment type="subcellular location">
    <subcellularLocation>
        <location evidence="1">Membrane</location>
        <topology evidence="1">Multi-pass membrane protein</topology>
    </subcellularLocation>
</comment>
<organism evidence="11 12">
    <name type="scientific">Saprolegnia diclina (strain VS20)</name>
    <dbReference type="NCBI Taxonomy" id="1156394"/>
    <lineage>
        <taxon>Eukaryota</taxon>
        <taxon>Sar</taxon>
        <taxon>Stramenopiles</taxon>
        <taxon>Oomycota</taxon>
        <taxon>Saprolegniomycetes</taxon>
        <taxon>Saprolegniales</taxon>
        <taxon>Saprolegniaceae</taxon>
        <taxon>Saprolegnia</taxon>
    </lineage>
</organism>
<feature type="region of interest" description="Disordered" evidence="8">
    <location>
        <begin position="2492"/>
        <end position="2513"/>
    </location>
</feature>
<dbReference type="VEuPathDB" id="FungiDB:SDRG_01314"/>
<feature type="domain" description="Cyclic nucleotide-binding" evidence="10">
    <location>
        <begin position="2191"/>
        <end position="2307"/>
    </location>
</feature>
<evidence type="ECO:0000256" key="9">
    <source>
        <dbReference type="SAM" id="Phobius"/>
    </source>
</evidence>
<feature type="transmembrane region" description="Helical" evidence="9">
    <location>
        <begin position="608"/>
        <end position="625"/>
    </location>
</feature>
<keyword evidence="5" id="KW-0406">Ion transport</keyword>
<evidence type="ECO:0000256" key="8">
    <source>
        <dbReference type="SAM" id="MobiDB-lite"/>
    </source>
</evidence>
<feature type="domain" description="Cyclic nucleotide-binding" evidence="10">
    <location>
        <begin position="965"/>
        <end position="1063"/>
    </location>
</feature>
<feature type="transmembrane region" description="Helical" evidence="9">
    <location>
        <begin position="2088"/>
        <end position="2108"/>
    </location>
</feature>
<feature type="compositionally biased region" description="Polar residues" evidence="8">
    <location>
        <begin position="2502"/>
        <end position="2513"/>
    </location>
</feature>
<dbReference type="GO" id="GO:0016020">
    <property type="term" value="C:membrane"/>
    <property type="evidence" value="ECO:0007669"/>
    <property type="project" value="UniProtKB-SubCell"/>
</dbReference>
<dbReference type="Proteomes" id="UP000030762">
    <property type="component" value="Unassembled WGS sequence"/>
</dbReference>
<feature type="transmembrane region" description="Helical" evidence="9">
    <location>
        <begin position="837"/>
        <end position="854"/>
    </location>
</feature>
<feature type="transmembrane region" description="Helical" evidence="9">
    <location>
        <begin position="1858"/>
        <end position="1881"/>
    </location>
</feature>
<dbReference type="eggNOG" id="KOG0498">
    <property type="taxonomic scope" value="Eukaryota"/>
</dbReference>
<dbReference type="OMA" id="NETHNER"/>
<feature type="transmembrane region" description="Helical" evidence="9">
    <location>
        <begin position="1893"/>
        <end position="1912"/>
    </location>
</feature>
<feature type="transmembrane region" description="Helical" evidence="9">
    <location>
        <begin position="1358"/>
        <end position="1378"/>
    </location>
</feature>
<protein>
    <recommendedName>
        <fullName evidence="10">Cyclic nucleotide-binding domain-containing protein</fullName>
    </recommendedName>
</protein>
<feature type="transmembrane region" description="Helical" evidence="9">
    <location>
        <begin position="46"/>
        <end position="67"/>
    </location>
</feature>
<keyword evidence="4 9" id="KW-1133">Transmembrane helix</keyword>
<dbReference type="PANTHER" id="PTHR45638:SF11">
    <property type="entry name" value="CYCLIC NUCLEOTIDE-GATED CATION CHANNEL SUBUNIT A"/>
    <property type="match status" value="1"/>
</dbReference>
<dbReference type="SUPFAM" id="SSF51206">
    <property type="entry name" value="cAMP-binding domain-like"/>
    <property type="match status" value="4"/>
</dbReference>
<feature type="transmembrane region" description="Helical" evidence="9">
    <location>
        <begin position="2002"/>
        <end position="2032"/>
    </location>
</feature>
<dbReference type="InterPro" id="IPR000595">
    <property type="entry name" value="cNMP-bd_dom"/>
</dbReference>
<dbReference type="PANTHER" id="PTHR45638">
    <property type="entry name" value="CYCLIC NUCLEOTIDE-GATED CATION CHANNEL SUBUNIT A"/>
    <property type="match status" value="1"/>
</dbReference>
<dbReference type="InParanoid" id="T0R4P6"/>
<dbReference type="Gene3D" id="2.60.120.10">
    <property type="entry name" value="Jelly Rolls"/>
    <property type="match status" value="4"/>
</dbReference>
<feature type="transmembrane region" description="Helical" evidence="9">
    <location>
        <begin position="866"/>
        <end position="891"/>
    </location>
</feature>
<feature type="transmembrane region" description="Helical" evidence="9">
    <location>
        <begin position="645"/>
        <end position="665"/>
    </location>
</feature>
<feature type="compositionally biased region" description="Polar residues" evidence="8">
    <location>
        <begin position="2417"/>
        <end position="2427"/>
    </location>
</feature>
<sequence>MMLWSNLRGYLQRKATELRFGNRSRPPRRRVHRVVARRKYGHLREFLYVLFYNFQLLCYLFFIPLRLGFVFDPFVSHADPHFDANDGLFYVVDVVTDVFGLVNFYFLSRYHRGLYNRPMSFSQHSSHTTTATRAPGRLASMAARATNEKAVKPESGPIAARHLHFMGTVSGRSLAHISRFQLLLEAAALIPFEFVCFAAFGINGLHLARIPKLLRLHNGRRCLAALKTVLSRYQCFARLNNTPVSFLVMLMVTHFSLFHLVSAAYMLLAHVECGVHLDQCEGGGGASSGGHRQLSGGGASLAVGTPTCWVLQGQLQGGHIWDQYIRTLVTVAFGDAFAYTYAEGCFGILIQLLRALMSCAIIGGFELVFGHYNSRRSTYVALLEDARTYTQSRKLPENLRIKILGYFDYFWRVQLGILENNVIASLPAHFQMQCTQVLKASLISKVYFLTKESANVIQNLASLLTSQVFMPMDWITKTVHFREMYLIARGKVFLVDDNQKIISKLTQGDAFGEITLFVENAFAYKALAETFCELYQLNTDVFHTVIDAYYTETAVAAQRKTEWRDAIEARDHQMLKTQKLLNQGETLQSVMRHAQSKSGRWVLPHSKFRSFWSMLHLCSLIYMAVEIPYKLIFRTAENIDTSTSVTLVFVASVLNEFFYVLTITFEARYFAFLDTSSVVTTAPVTDPDLIFAHYKESNAWRYDLIAILPIAIIGDALPYEWSALVLYLRLFRLLRLVRLRQLQDVLSGVLEEHRVSSALQTVVYLSLGVLLVTHVAGCLWFLIANVQTPHAAAEATHWTSSEITRARCSHDGGIFANCTWFLYDQVHHPHNSEYARALLWSVVSLTTVGFGPILPFSTAEYTYACLWFYVSCLINFGVIGAISSAIAQMMANENRSQDRLMQINRFMRYRSVSPLVQHQVRRYYKNQWVREKGVNEEAFLTILPDNLQHEILTFLHAQTFERMAIFDGVSDECKQIIATIIRHETYQAGDVIAHQGDMGADLYVVRNGTVEVFEKTTPIQVLHAGACFGEANFVLEIPYAMSIRAMTATELSVLRRHEFEQIIKFYPEEWEIIYEQGIEVHESVDAAWSTIKANLTRDKIVSFAKSTTTLFVMPPRDAGVIPPQSRVRRVWEAVVVLLMVYNAVQIIFRISFLRRPSDAAHTLLTALDYLCDVIFLVDIYLKYNHFTYDNESGGNLSRSESRQHYRSHYLVYDVAASAPIYYVGDPFTMTLCRLPRLLRCLQLPELIDAIQLGLQERFVSARVTAGLRLSRLLLILTIFAHYTGAFFFIISSPDGYLPHTEDLLLENEVMEWHLKDPIIKEYPGNALVVYLRTLYWAVTAVTATDYRDIDPITNIPTYYTSITCFAGFFFVGQVIGRLTSIIANMDKEAHEFELRIDNYNEYGRSQKLPKFLLERGHEYFEFQFECTRGMEADTIFADLPHSLRLKLYFDLYGKRLREISLFLSFDAASLAAIAERLFPVLYLPHDNILVEGGTGVSLFIMNQGRAEQYVRACNLVVAAVPEGCLFGEVAFFMPDLTHLTSVRASTCCEVFRLERADWLALWPDDRRSELEAEISPQLVAKHEYLKVALTNILTNLTYVDGVSSPNQKARKHMMSNNLRRLSSYGQRRLNVMRTTLHTLRFKKSNTSRVLPVANDAEPNDVGPERRLSRQKVKGRSFRERSMSVIQQKIQAVKTTSELRKKLIADQRRREQRTAVIMRSLTRQEEDMDDLDEDELDDDDDENDDEANHQATNNHGASTGRVVDAGLVMHRSSWVESRDKVLEVGSTPEVTPRIEDILSDKRQTSGHFDHLDVLRRASLRLQTPIKGSEAARISIWAEVKMPPWWTHPHSTFRASWDQLLFGITLYYAIALPLRACFVHGVLLHDVHGVDTWIYTEYLLDVLSLIDVVLRWGYFCRMIRGELESDPTLLRAEYFHKDGYVYDVIAAVPFELFALVIPSSVWGDAYPLVHSVSLLRLNKLARLVHVPAYSTKARELLTLRFKSISWLGLFLSFLNIWGIFLLCGHWIACIWYYVSLHSSLTSPSTLVSAGHVSFAEPLSVAYLRTYYFAATTLTSVAFGDSRATTLMETIVTIGLVFVGLLAYGILTGGLSEIFEEEFKNLVKFEDHLGVVSTFLVHRQFPRPVILQIMEYFRMLWERSEGIVENKALAPLSSAIREDIAVYVKRDLITKVQLFAECDQDFTRAIVAMLQAEFYVAKDVIIREGDYERSMYFIHMGFILVTNNAKSYEVVKQKGDYFGERSLLHNTPRSATCSAISNCEMYILEHSAYEYTLERFPEYRARNLKNWCSVPLLPTTQSMTSVQDDESETVGPSSAMLPEMASVAEEPLSSPKQSEHEEVDPNEKIRRLSNISQLHSFSRRPMYHDGTPISVMTRAPSLKKLVHAASHLDLVSEVPEESMPRSSSAATLVTRQGLPRYGSRSQSPKNSGWSQSPPPEAESHDRPMTPIEPMLGATSSNGVVRVNAAAAARHLLRSRTEPRLIGQTRPRQLQRSSTDSNIAFADRRSRHLLRK</sequence>
<reference evidence="11 12" key="1">
    <citation type="submission" date="2012-04" db="EMBL/GenBank/DDBJ databases">
        <title>The Genome Sequence of Saprolegnia declina VS20.</title>
        <authorList>
            <consortium name="The Broad Institute Genome Sequencing Platform"/>
            <person name="Russ C."/>
            <person name="Nusbaum C."/>
            <person name="Tyler B."/>
            <person name="van West P."/>
            <person name="Dieguez-Uribeondo J."/>
            <person name="de Bruijn I."/>
            <person name="Tripathy S."/>
            <person name="Jiang R."/>
            <person name="Young S.K."/>
            <person name="Zeng Q."/>
            <person name="Gargeya S."/>
            <person name="Fitzgerald M."/>
            <person name="Haas B."/>
            <person name="Abouelleil A."/>
            <person name="Alvarado L."/>
            <person name="Arachchi H.M."/>
            <person name="Berlin A."/>
            <person name="Chapman S.B."/>
            <person name="Goldberg J."/>
            <person name="Griggs A."/>
            <person name="Gujja S."/>
            <person name="Hansen M."/>
            <person name="Howarth C."/>
            <person name="Imamovic A."/>
            <person name="Larimer J."/>
            <person name="McCowen C."/>
            <person name="Montmayeur A."/>
            <person name="Murphy C."/>
            <person name="Neiman D."/>
            <person name="Pearson M."/>
            <person name="Priest M."/>
            <person name="Roberts A."/>
            <person name="Saif S."/>
            <person name="Shea T."/>
            <person name="Sisk P."/>
            <person name="Sykes S."/>
            <person name="Wortman J."/>
            <person name="Nusbaum C."/>
            <person name="Birren B."/>
        </authorList>
    </citation>
    <scope>NUCLEOTIDE SEQUENCE [LARGE SCALE GENOMIC DNA]</scope>
    <source>
        <strain evidence="11 12">VS20</strain>
    </source>
</reference>
<keyword evidence="2" id="KW-0813">Transport</keyword>
<keyword evidence="7" id="KW-1071">Ligand-gated ion channel</keyword>
<feature type="transmembrane region" description="Helical" evidence="9">
    <location>
        <begin position="704"/>
        <end position="728"/>
    </location>
</feature>
<feature type="transmembrane region" description="Helical" evidence="9">
    <location>
        <begin position="1130"/>
        <end position="1148"/>
    </location>
</feature>
<dbReference type="Pfam" id="PF00520">
    <property type="entry name" value="Ion_trans"/>
    <property type="match status" value="3"/>
</dbReference>
<dbReference type="InterPro" id="IPR018490">
    <property type="entry name" value="cNMP-bd_dom_sf"/>
</dbReference>
<feature type="transmembrane region" description="Helical" evidence="9">
    <location>
        <begin position="762"/>
        <end position="783"/>
    </location>
</feature>
<evidence type="ECO:0000313" key="11">
    <source>
        <dbReference type="EMBL" id="EQC41340.1"/>
    </source>
</evidence>
<dbReference type="eggNOG" id="KOG0499">
    <property type="taxonomic scope" value="Eukaryota"/>
</dbReference>
<keyword evidence="7" id="KW-0407">Ion channel</keyword>
<proteinExistence type="predicted"/>
<keyword evidence="12" id="KW-1185">Reference proteome</keyword>
<evidence type="ECO:0000256" key="2">
    <source>
        <dbReference type="ARBA" id="ARBA00022448"/>
    </source>
</evidence>
<dbReference type="RefSeq" id="XP_008605054.1">
    <property type="nucleotide sequence ID" value="XM_008606832.1"/>
</dbReference>
<feature type="transmembrane region" description="Helical" evidence="9">
    <location>
        <begin position="324"/>
        <end position="342"/>
    </location>
</feature>
<dbReference type="InterPro" id="IPR050866">
    <property type="entry name" value="CNG_cation_channel"/>
</dbReference>
<dbReference type="InterPro" id="IPR005821">
    <property type="entry name" value="Ion_trans_dom"/>
</dbReference>
<evidence type="ECO:0000256" key="6">
    <source>
        <dbReference type="ARBA" id="ARBA00023136"/>
    </source>
</evidence>
<keyword evidence="3 9" id="KW-0812">Transmembrane</keyword>
<dbReference type="GeneID" id="19942041"/>
<dbReference type="SMART" id="SM00100">
    <property type="entry name" value="cNMP"/>
    <property type="match status" value="4"/>
</dbReference>
<evidence type="ECO:0000256" key="3">
    <source>
        <dbReference type="ARBA" id="ARBA00022692"/>
    </source>
</evidence>
<feature type="transmembrane region" description="Helical" evidence="9">
    <location>
        <begin position="246"/>
        <end position="268"/>
    </location>
</feature>
<feature type="compositionally biased region" description="Acidic residues" evidence="8">
    <location>
        <begin position="1725"/>
        <end position="1744"/>
    </location>
</feature>
<dbReference type="GO" id="GO:0005221">
    <property type="term" value="F:intracellularly cyclic nucleotide-activated monoatomic cation channel activity"/>
    <property type="evidence" value="ECO:0007669"/>
    <property type="project" value="InterPro"/>
</dbReference>
<evidence type="ECO:0000259" key="10">
    <source>
        <dbReference type="PROSITE" id="PS50042"/>
    </source>
</evidence>
<accession>T0R4P6</accession>
<feature type="region of interest" description="Disordered" evidence="8">
    <location>
        <begin position="2410"/>
        <end position="2472"/>
    </location>
</feature>
<dbReference type="EMBL" id="JH767134">
    <property type="protein sequence ID" value="EQC41340.1"/>
    <property type="molecule type" value="Genomic_DNA"/>
</dbReference>
<dbReference type="InterPro" id="IPR014710">
    <property type="entry name" value="RmlC-like_jellyroll"/>
</dbReference>
<dbReference type="Gene3D" id="1.10.287.70">
    <property type="match status" value="4"/>
</dbReference>
<dbReference type="Gene3D" id="1.10.287.630">
    <property type="entry name" value="Helix hairpin bin"/>
    <property type="match status" value="4"/>
</dbReference>
<feature type="transmembrane region" description="Helical" evidence="9">
    <location>
        <begin position="1272"/>
        <end position="1290"/>
    </location>
</feature>
<keyword evidence="6 9" id="KW-0472">Membrane</keyword>
<evidence type="ECO:0000256" key="4">
    <source>
        <dbReference type="ARBA" id="ARBA00022989"/>
    </source>
</evidence>
<dbReference type="OrthoDB" id="415460at2759"/>
<feature type="transmembrane region" description="Helical" evidence="9">
    <location>
        <begin position="87"/>
        <end position="107"/>
    </location>
</feature>